<proteinExistence type="inferred from homology"/>
<reference evidence="8 9" key="1">
    <citation type="submission" date="2018-06" db="EMBL/GenBank/DDBJ databases">
        <title>The complete genome sequence of a nosiheptide producer Streptomyces actuosus ATCC 25421: deducing the ability of producing a new class III lantibiotics.</title>
        <authorList>
            <person name="Liu W."/>
            <person name="Sun F."/>
            <person name="Hu Y."/>
        </authorList>
    </citation>
    <scope>NUCLEOTIDE SEQUENCE [LARGE SCALE GENOMIC DNA]</scope>
    <source>
        <strain evidence="8 9">ATCC 25421</strain>
    </source>
</reference>
<evidence type="ECO:0000256" key="1">
    <source>
        <dbReference type="ARBA" id="ARBA00010617"/>
    </source>
</evidence>
<dbReference type="GO" id="GO:0005506">
    <property type="term" value="F:iron ion binding"/>
    <property type="evidence" value="ECO:0007669"/>
    <property type="project" value="InterPro"/>
</dbReference>
<dbReference type="PROSITE" id="PS00086">
    <property type="entry name" value="CYTOCHROME_P450"/>
    <property type="match status" value="1"/>
</dbReference>
<dbReference type="PANTHER" id="PTHR46696:SF1">
    <property type="entry name" value="CYTOCHROME P450 YJIB-RELATED"/>
    <property type="match status" value="1"/>
</dbReference>
<evidence type="ECO:0000256" key="4">
    <source>
        <dbReference type="ARBA" id="ARBA00023002"/>
    </source>
</evidence>
<dbReference type="GO" id="GO:0004497">
    <property type="term" value="F:monooxygenase activity"/>
    <property type="evidence" value="ECO:0007669"/>
    <property type="project" value="UniProtKB-KW"/>
</dbReference>
<dbReference type="RefSeq" id="WP_110629441.1">
    <property type="nucleotide sequence ID" value="NZ_CP029788.1"/>
</dbReference>
<dbReference type="PRINTS" id="PR00359">
    <property type="entry name" value="BP450"/>
</dbReference>
<evidence type="ECO:0000256" key="2">
    <source>
        <dbReference type="ARBA" id="ARBA00022617"/>
    </source>
</evidence>
<evidence type="ECO:0000256" key="6">
    <source>
        <dbReference type="ARBA" id="ARBA00023033"/>
    </source>
</evidence>
<dbReference type="InterPro" id="IPR001128">
    <property type="entry name" value="Cyt_P450"/>
</dbReference>
<dbReference type="Proteomes" id="UP000247634">
    <property type="component" value="Chromosome"/>
</dbReference>
<protein>
    <submittedName>
        <fullName evidence="8">Cytochrome P450</fullName>
    </submittedName>
</protein>
<dbReference type="KEGG" id="sact:DMT42_21060"/>
<dbReference type="Gene3D" id="1.10.630.10">
    <property type="entry name" value="Cytochrome P450"/>
    <property type="match status" value="1"/>
</dbReference>
<dbReference type="PANTHER" id="PTHR46696">
    <property type="entry name" value="P450, PUTATIVE (EUROFUNG)-RELATED"/>
    <property type="match status" value="1"/>
</dbReference>
<dbReference type="FunFam" id="1.10.630.10:FF:000018">
    <property type="entry name" value="Cytochrome P450 monooxygenase"/>
    <property type="match status" value="1"/>
</dbReference>
<name>A0A2U9P474_STRAS</name>
<dbReference type="Pfam" id="PF00067">
    <property type="entry name" value="p450"/>
    <property type="match status" value="1"/>
</dbReference>
<accession>A0A2U9P474</accession>
<dbReference type="OrthoDB" id="5500002at2"/>
<evidence type="ECO:0000256" key="5">
    <source>
        <dbReference type="ARBA" id="ARBA00023004"/>
    </source>
</evidence>
<dbReference type="InterPro" id="IPR036396">
    <property type="entry name" value="Cyt_P450_sf"/>
</dbReference>
<dbReference type="CDD" id="cd20625">
    <property type="entry name" value="CYP164-like"/>
    <property type="match status" value="1"/>
</dbReference>
<dbReference type="InterPro" id="IPR002397">
    <property type="entry name" value="Cyt_P450_B"/>
</dbReference>
<dbReference type="GO" id="GO:0016705">
    <property type="term" value="F:oxidoreductase activity, acting on paired donors, with incorporation or reduction of molecular oxygen"/>
    <property type="evidence" value="ECO:0007669"/>
    <property type="project" value="InterPro"/>
</dbReference>
<keyword evidence="3 7" id="KW-0479">Metal-binding</keyword>
<keyword evidence="4 7" id="KW-0560">Oxidoreductase</keyword>
<dbReference type="SUPFAM" id="SSF48264">
    <property type="entry name" value="Cytochrome P450"/>
    <property type="match status" value="1"/>
</dbReference>
<evidence type="ECO:0000313" key="8">
    <source>
        <dbReference type="EMBL" id="AWT44540.1"/>
    </source>
</evidence>
<keyword evidence="2 7" id="KW-0349">Heme</keyword>
<keyword evidence="5 7" id="KW-0408">Iron</keyword>
<dbReference type="GO" id="GO:0020037">
    <property type="term" value="F:heme binding"/>
    <property type="evidence" value="ECO:0007669"/>
    <property type="project" value="InterPro"/>
</dbReference>
<organism evidence="8 9">
    <name type="scientific">Streptomyces actuosus</name>
    <dbReference type="NCBI Taxonomy" id="1885"/>
    <lineage>
        <taxon>Bacteria</taxon>
        <taxon>Bacillati</taxon>
        <taxon>Actinomycetota</taxon>
        <taxon>Actinomycetes</taxon>
        <taxon>Kitasatosporales</taxon>
        <taxon>Streptomycetaceae</taxon>
        <taxon>Streptomyces</taxon>
    </lineage>
</organism>
<comment type="similarity">
    <text evidence="1 7">Belongs to the cytochrome P450 family.</text>
</comment>
<keyword evidence="9" id="KW-1185">Reference proteome</keyword>
<keyword evidence="6 7" id="KW-0503">Monooxygenase</keyword>
<evidence type="ECO:0000313" key="9">
    <source>
        <dbReference type="Proteomes" id="UP000247634"/>
    </source>
</evidence>
<gene>
    <name evidence="8" type="ORF">DMT42_21060</name>
</gene>
<dbReference type="InterPro" id="IPR017972">
    <property type="entry name" value="Cyt_P450_CS"/>
</dbReference>
<dbReference type="AlphaFoldDB" id="A0A2U9P474"/>
<dbReference type="EMBL" id="CP029788">
    <property type="protein sequence ID" value="AWT44540.1"/>
    <property type="molecule type" value="Genomic_DNA"/>
</dbReference>
<sequence>MSDVARLAFDPWDPAFLADPYPAYAELRARGRVLYYEPTDQWLVPRHADVSALLRERRLGRTYLHRFSHEEFGRTPPPAEHEPFHTLNDHGMLDLEPPDHTRIRRLVSKAFTPRTVERLKPYVEQLAGDLVARLVEAGRGDLLTDVAEPLPVAVIAEMLGIPDADRPLLRPWSADICGMYELNPSAEAAERAVRASVEFSDYLRDLIAARRREPGDDLISGLIAAHDEGDRLTEQEMISTAVLLLNAGHEATVNATVNGWWALFRNPAQLAALRADHSLVPTAVEELMRYDTPLQLFERWVLDDLEIDGTTIPRGAEIAMLFGSANHDPDVFDAPDRLDLTRRDNPHISFSAGIHYCIGAPLARIELAASMRALLTRAPTLTLAAEPERKPNFVIRGLEGLSVEVG</sequence>
<evidence type="ECO:0000256" key="3">
    <source>
        <dbReference type="ARBA" id="ARBA00022723"/>
    </source>
</evidence>
<evidence type="ECO:0000256" key="7">
    <source>
        <dbReference type="RuleBase" id="RU000461"/>
    </source>
</evidence>